<dbReference type="SUPFAM" id="SSF101898">
    <property type="entry name" value="NHL repeat"/>
    <property type="match status" value="1"/>
</dbReference>
<dbReference type="RefSeq" id="WP_023433845.1">
    <property type="nucleotide sequence ID" value="NZ_AWXZ01000040.1"/>
</dbReference>
<comment type="caution">
    <text evidence="3">The sequence shown here is derived from an EMBL/GenBank/DDBJ whole genome shotgun (WGS) entry which is preliminary data.</text>
</comment>
<name>V4RB21_9HYPH</name>
<dbReference type="GO" id="GO:0004035">
    <property type="term" value="F:alkaline phosphatase activity"/>
    <property type="evidence" value="ECO:0007669"/>
    <property type="project" value="UniProtKB-EC"/>
</dbReference>
<accession>V4RB21</accession>
<dbReference type="Proteomes" id="UP000017819">
    <property type="component" value="Unassembled WGS sequence"/>
</dbReference>
<reference evidence="3 4" key="1">
    <citation type="journal article" date="2014" name="Genome Announc.">
        <title>Draft Genome Sequence of Lutibaculum baratangense Strain AMV1T, Isolated from a Mud Volcano in Andamans, India.</title>
        <authorList>
            <person name="Singh A."/>
            <person name="Sreenivas A."/>
            <person name="Sathyanarayana Reddy G."/>
            <person name="Pinnaka A.K."/>
            <person name="Shivaji S."/>
        </authorList>
    </citation>
    <scope>NUCLEOTIDE SEQUENCE [LARGE SCALE GENOMIC DNA]</scope>
    <source>
        <strain evidence="3 4">AMV1</strain>
    </source>
</reference>
<feature type="chain" id="PRO_5004726585" evidence="1">
    <location>
        <begin position="23"/>
        <end position="729"/>
    </location>
</feature>
<proteinExistence type="predicted"/>
<keyword evidence="1" id="KW-0732">Signal</keyword>
<dbReference type="PANTHER" id="PTHR46928">
    <property type="entry name" value="MESENCHYME-SPECIFIC CELL SURFACE GLYCOPROTEIN"/>
    <property type="match status" value="1"/>
</dbReference>
<feature type="domain" description="Phytase-like" evidence="2">
    <location>
        <begin position="446"/>
        <end position="710"/>
    </location>
</feature>
<evidence type="ECO:0000259" key="2">
    <source>
        <dbReference type="Pfam" id="PF13449"/>
    </source>
</evidence>
<feature type="signal peptide" evidence="1">
    <location>
        <begin position="1"/>
        <end position="22"/>
    </location>
</feature>
<evidence type="ECO:0000313" key="4">
    <source>
        <dbReference type="Proteomes" id="UP000017819"/>
    </source>
</evidence>
<dbReference type="SUPFAM" id="SSF50969">
    <property type="entry name" value="YVTN repeat-like/Quinoprotein amine dehydrogenase"/>
    <property type="match status" value="1"/>
</dbReference>
<dbReference type="eggNOG" id="COG4222">
    <property type="taxonomic scope" value="Bacteria"/>
</dbReference>
<gene>
    <name evidence="3" type="ORF">N177_3735</name>
</gene>
<keyword evidence="3" id="KW-0378">Hydrolase</keyword>
<dbReference type="InterPro" id="IPR052956">
    <property type="entry name" value="Mesenchyme-surface_protein"/>
</dbReference>
<protein>
    <submittedName>
        <fullName evidence="3">Alkaline phosphatase</fullName>
        <ecNumber evidence="3">3.1.3.1</ecNumber>
    </submittedName>
</protein>
<dbReference type="EC" id="3.1.3.1" evidence="3"/>
<dbReference type="InterPro" id="IPR027372">
    <property type="entry name" value="Phytase-like_dom"/>
</dbReference>
<evidence type="ECO:0000313" key="3">
    <source>
        <dbReference type="EMBL" id="ESR22599.1"/>
    </source>
</evidence>
<dbReference type="InterPro" id="IPR011044">
    <property type="entry name" value="Quino_amine_DH_bsu"/>
</dbReference>
<organism evidence="3 4">
    <name type="scientific">Lutibaculum baratangense AMV1</name>
    <dbReference type="NCBI Taxonomy" id="631454"/>
    <lineage>
        <taxon>Bacteria</taxon>
        <taxon>Pseudomonadati</taxon>
        <taxon>Pseudomonadota</taxon>
        <taxon>Alphaproteobacteria</taxon>
        <taxon>Hyphomicrobiales</taxon>
        <taxon>Tepidamorphaceae</taxon>
        <taxon>Lutibaculum</taxon>
    </lineage>
</organism>
<dbReference type="AlphaFoldDB" id="V4RB21"/>
<dbReference type="Pfam" id="PF13449">
    <property type="entry name" value="Phytase-like"/>
    <property type="match status" value="1"/>
</dbReference>
<dbReference type="EMBL" id="AWXZ01000040">
    <property type="protein sequence ID" value="ESR22599.1"/>
    <property type="molecule type" value="Genomic_DNA"/>
</dbReference>
<sequence>MRLTITSSVLAIAAVWGLPAAAQSSDMFNRIATFPVAENLPADRDQATETVAEIISATEDGMTLVYTDSPQSAVGIIDISDARAPAAAGFVPLDGEPTSVVVAGGKAFVGVKTSESYTEPSGQVATVDIAGTSVEATCDIPGQPDSVALSKDGGRLAVVLENERDEDLNDGQIPQLPSGSLVIFSVADGAVDCASMQEVDLTGLAEIAPEDAEPEFVDVNEAGEAVVTLQENNHIAIVDLESGEVTAHFSAGTVDLDGIDATRDMVIDPTESATGLKREPDTVKWLDDERFVTANEGDYQGGSRGFTIFAKSGEVLWDAGNAFERLGMRIGHYPEKRSGAKGTEPEGLEVASFGDDRLIFVGSERGSFVAVYRDTGDAPEFLQVLPSGVGPEGLLAIPSRNLFVTANERDFVEDGGVRATVMIYERGGEASYPTIESVDSDGAPITWGALSGLAADPEDASRLYAVSDSFYAQSKIFTIDASQTPAKIVDAKVVTQDGAPMEKLDLEGIAVAPEGGFWLASEGNPEKEMDDRLIRVDTDGAVQEILTLPEEIRSQAIRYGFEGVTVAGSGDDRTIWAAVQREWKDDPAGMVKLVAYKPATEKWGVVHYPLDEAPKGWIGLSEITATEDGRLLIVERDNQIGQDAAVKRLYAVSLDGIEPALPGEEAPIVEKTLVRDLLEDLRSANGYVLDKIEGFTLAADGSAYIVTDNDGVDDSNGETQFMKLGDFSF</sequence>
<dbReference type="PANTHER" id="PTHR46928:SF1">
    <property type="entry name" value="MESENCHYME-SPECIFIC CELL SURFACE GLYCOPROTEIN"/>
    <property type="match status" value="1"/>
</dbReference>
<dbReference type="OrthoDB" id="9803927at2"/>
<dbReference type="Gene3D" id="2.130.10.10">
    <property type="entry name" value="YVTN repeat-like/Quinoprotein amine dehydrogenase"/>
    <property type="match status" value="1"/>
</dbReference>
<evidence type="ECO:0000256" key="1">
    <source>
        <dbReference type="SAM" id="SignalP"/>
    </source>
</evidence>
<keyword evidence="4" id="KW-1185">Reference proteome</keyword>
<dbReference type="InterPro" id="IPR015943">
    <property type="entry name" value="WD40/YVTN_repeat-like_dom_sf"/>
</dbReference>
<dbReference type="STRING" id="631454.N177_3735"/>
<dbReference type="PATRIC" id="fig|631454.5.peg.3688"/>